<feature type="compositionally biased region" description="Basic and acidic residues" evidence="1">
    <location>
        <begin position="721"/>
        <end position="757"/>
    </location>
</feature>
<accession>A0A1Y2CN71</accession>
<feature type="compositionally biased region" description="Low complexity" evidence="1">
    <location>
        <begin position="561"/>
        <end position="580"/>
    </location>
</feature>
<feature type="compositionally biased region" description="Basic and acidic residues" evidence="1">
    <location>
        <begin position="434"/>
        <end position="444"/>
    </location>
</feature>
<organism evidence="2 3">
    <name type="scientific">Neocallimastix californiae</name>
    <dbReference type="NCBI Taxonomy" id="1754190"/>
    <lineage>
        <taxon>Eukaryota</taxon>
        <taxon>Fungi</taxon>
        <taxon>Fungi incertae sedis</taxon>
        <taxon>Chytridiomycota</taxon>
        <taxon>Chytridiomycota incertae sedis</taxon>
        <taxon>Neocallimastigomycetes</taxon>
        <taxon>Neocallimastigales</taxon>
        <taxon>Neocallimastigaceae</taxon>
        <taxon>Neocallimastix</taxon>
    </lineage>
</organism>
<feature type="compositionally biased region" description="Basic residues" evidence="1">
    <location>
        <begin position="445"/>
        <end position="462"/>
    </location>
</feature>
<feature type="compositionally biased region" description="Low complexity" evidence="1">
    <location>
        <begin position="774"/>
        <end position="798"/>
    </location>
</feature>
<feature type="region of interest" description="Disordered" evidence="1">
    <location>
        <begin position="710"/>
        <end position="758"/>
    </location>
</feature>
<sequence>MNKDSYTDSYEKNLQKFPARISSKVPVNIALHTRNNSNGNSKPIAIKPLSNKADGSISSSYHSLFGYGQTPSNSSISSSLTTQKTYLNNNTELQLSLKFEEVESKEKKEINQNNEFSESVTLGILNSEEYTRKLIRASRESFIFDYEKDYKDLSAKFNDSKDEDEDDTKISNTKNEKSYNKLYNDLDFNPNDSPIIVPGKLSNDVIDYSKNFLFKHSNSSKESLSSSNSYEHSNKTEIERRVSNKKTGKRDIYNDSDNEEFSFFNNIENQNKSRSYSLPRRIDIKKVENNRSRSNTLPRSMINSPTKDEELYNSSSPSKDIYSFYDMIISPAKDEKFYVCTSPKKDTYNLYDLSTIRNAGIDKNNYNLYEDDDKNSFVYSQFDLMSPLACDFNEYRNILKSKNTETFEKNEERVHRSHSRSTHGSLYRSLSRNGEMKETSEEKRKSRSRSRSLSRSRSRSKHRDNSSSRNNDGEGKYRSLSRTRSDKEKEHRESRSKERKNRERRESRSKNKEHRESRGKNKEHRESRIKDKEYRESKSKEKRHSSSRHRRSSHTHRRNKSSSNDSLCIKNSSISSKNSNYGSPLVRSNSRSSPLASNVINNKFSTSYIQDHEGKNSPSTKLIDLNVQKKAQLPFDNMKNENNKFITIGESKNMEIINEISDLKKFSQEFSGLSILEDILNRPLEGDYDYDNLSTYNKLTYNSPSTKFSTISRLSSQTNKNSHDLKRRNSDMDFPVFEKSHNRTNSDRSRNMQESKGNKKNIFNFFSNHKKSKSYSSLPSEKSFINNSSNNSGKYNNNYDKIKLKQSNKISIRDDDSDSDINNSDYASSYINFLNETKKNTNFILANTPPLNNIKDYTPLFKINHMNQLNTVNYFGSKGELVNPYDQFNDFDFNDNSKIENNKRPIMNQKMSSSYTSQSKGYQIGNKRY</sequence>
<proteinExistence type="predicted"/>
<feature type="compositionally biased region" description="Polar residues" evidence="1">
    <location>
        <begin position="292"/>
        <end position="305"/>
    </location>
</feature>
<reference evidence="2 3" key="1">
    <citation type="submission" date="2016-08" db="EMBL/GenBank/DDBJ databases">
        <title>A Parts List for Fungal Cellulosomes Revealed by Comparative Genomics.</title>
        <authorList>
            <consortium name="DOE Joint Genome Institute"/>
            <person name="Haitjema C.H."/>
            <person name="Gilmore S.P."/>
            <person name="Henske J.K."/>
            <person name="Solomon K.V."/>
            <person name="De Groot R."/>
            <person name="Kuo A."/>
            <person name="Mondo S.J."/>
            <person name="Salamov A.A."/>
            <person name="Labutti K."/>
            <person name="Zhao Z."/>
            <person name="Chiniquy J."/>
            <person name="Barry K."/>
            <person name="Brewer H.M."/>
            <person name="Purvine S.O."/>
            <person name="Wright A.T."/>
            <person name="Boxma B."/>
            <person name="Van Alen T."/>
            <person name="Hackstein J.H."/>
            <person name="Baker S.E."/>
            <person name="Grigoriev I.V."/>
            <person name="O'Malley M.A."/>
        </authorList>
    </citation>
    <scope>NUCLEOTIDE SEQUENCE [LARGE SCALE GENOMIC DNA]</scope>
    <source>
        <strain evidence="2 3">G1</strain>
    </source>
</reference>
<feature type="compositionally biased region" description="Polar residues" evidence="1">
    <location>
        <begin position="422"/>
        <end position="432"/>
    </location>
</feature>
<feature type="compositionally biased region" description="Polar residues" evidence="1">
    <location>
        <begin position="586"/>
        <end position="596"/>
    </location>
</feature>
<gene>
    <name evidence="2" type="ORF">LY90DRAFT_703198</name>
</gene>
<dbReference type="OrthoDB" id="2153055at2759"/>
<dbReference type="Proteomes" id="UP000193920">
    <property type="component" value="Unassembled WGS sequence"/>
</dbReference>
<feature type="region of interest" description="Disordered" evidence="1">
    <location>
        <begin position="407"/>
        <end position="596"/>
    </location>
</feature>
<evidence type="ECO:0000313" key="2">
    <source>
        <dbReference type="EMBL" id="ORY48407.1"/>
    </source>
</evidence>
<evidence type="ECO:0000313" key="3">
    <source>
        <dbReference type="Proteomes" id="UP000193920"/>
    </source>
</evidence>
<feature type="region of interest" description="Disordered" evidence="1">
    <location>
        <begin position="219"/>
        <end position="253"/>
    </location>
</feature>
<feature type="compositionally biased region" description="Low complexity" evidence="1">
    <location>
        <begin position="219"/>
        <end position="231"/>
    </location>
</feature>
<feature type="compositionally biased region" description="Basic and acidic residues" evidence="1">
    <location>
        <begin position="232"/>
        <end position="242"/>
    </location>
</feature>
<feature type="compositionally biased region" description="Polar residues" evidence="1">
    <location>
        <begin position="710"/>
        <end position="720"/>
    </location>
</feature>
<comment type="caution">
    <text evidence="2">The sequence shown here is derived from an EMBL/GenBank/DDBJ whole genome shotgun (WGS) entry which is preliminary data.</text>
</comment>
<feature type="compositionally biased region" description="Basic and acidic residues" evidence="1">
    <location>
        <begin position="463"/>
        <end position="539"/>
    </location>
</feature>
<dbReference type="AlphaFoldDB" id="A0A1Y2CN71"/>
<dbReference type="STRING" id="1754190.A0A1Y2CN71"/>
<dbReference type="EMBL" id="MCOG01000102">
    <property type="protein sequence ID" value="ORY48407.1"/>
    <property type="molecule type" value="Genomic_DNA"/>
</dbReference>
<feature type="region of interest" description="Disordered" evidence="1">
    <location>
        <begin position="289"/>
        <end position="314"/>
    </location>
</feature>
<name>A0A1Y2CN71_9FUNG</name>
<protein>
    <submittedName>
        <fullName evidence="2">Uncharacterized protein</fullName>
    </submittedName>
</protein>
<feature type="compositionally biased region" description="Basic residues" evidence="1">
    <location>
        <begin position="540"/>
        <end position="560"/>
    </location>
</feature>
<evidence type="ECO:0000256" key="1">
    <source>
        <dbReference type="SAM" id="MobiDB-lite"/>
    </source>
</evidence>
<keyword evidence="3" id="KW-1185">Reference proteome</keyword>
<feature type="region of interest" description="Disordered" evidence="1">
    <location>
        <begin position="771"/>
        <end position="798"/>
    </location>
</feature>